<dbReference type="CDD" id="cd00093">
    <property type="entry name" value="HTH_XRE"/>
    <property type="match status" value="1"/>
</dbReference>
<dbReference type="AlphaFoldDB" id="A0A1I1KBK1"/>
<dbReference type="Gene3D" id="3.40.50.300">
    <property type="entry name" value="P-loop containing nucleotide triphosphate hydrolases"/>
    <property type="match status" value="1"/>
</dbReference>
<dbReference type="Gene3D" id="1.10.260.40">
    <property type="entry name" value="lambda repressor-like DNA-binding domains"/>
    <property type="match status" value="1"/>
</dbReference>
<evidence type="ECO:0000313" key="4">
    <source>
        <dbReference type="Proteomes" id="UP000199207"/>
    </source>
</evidence>
<dbReference type="SMART" id="SM00530">
    <property type="entry name" value="HTH_XRE"/>
    <property type="match status" value="1"/>
</dbReference>
<evidence type="ECO:0000259" key="2">
    <source>
        <dbReference type="PROSITE" id="PS50943"/>
    </source>
</evidence>
<dbReference type="Proteomes" id="UP000199207">
    <property type="component" value="Unassembled WGS sequence"/>
</dbReference>
<dbReference type="PANTHER" id="PTHR47691">
    <property type="entry name" value="REGULATOR-RELATED"/>
    <property type="match status" value="1"/>
</dbReference>
<evidence type="ECO:0000256" key="1">
    <source>
        <dbReference type="SAM" id="MobiDB-lite"/>
    </source>
</evidence>
<sequence>MNGNWSAVRTLSPHSLTARRLAELRCLRGWTQEQLAERSGLSVRTIRNLELGRVQNPRRSSIDLLAQALEADGVHGLPEDDEPDAGVRWHGPRPTGGTVVGDRAERERLAHAVRADRLSALLGPGGVGKTRLALDAAARAGRHFPDGVVVVELGDLPPERLGYRDQTAAVLRRVLRHLEPGAPGRAGGADGLNGAAAAPDDPRGRDARVLVVLDNAEHVPETTVGVSRYLLAEYPGLHIVITARRRLTERLGINHEIKPLPVDGGPDAPGPAVELLLRHVGVPAEAVTDLLSVTELCRRLGGLPRYLEFAAERLRTIPARVLLADGPSADILRSNDHALLRHQRSVAESIQWTLDLLTDEHRSVLTWIAEAVARRWFTLEDIAAQGKRGAGFPSDANPLLLFPDLLETSLLVPDPGDRYRYRLAPYVAEVLRTTAGTH</sequence>
<accession>A0A1I1KBK1</accession>
<proteinExistence type="predicted"/>
<dbReference type="RefSeq" id="WP_175541346.1">
    <property type="nucleotide sequence ID" value="NZ_FOLM01000004.1"/>
</dbReference>
<dbReference type="STRING" id="910347.SAMN05421773_104158"/>
<dbReference type="Pfam" id="PF01381">
    <property type="entry name" value="HTH_3"/>
    <property type="match status" value="1"/>
</dbReference>
<dbReference type="SUPFAM" id="SSF47413">
    <property type="entry name" value="lambda repressor-like DNA-binding domains"/>
    <property type="match status" value="1"/>
</dbReference>
<reference evidence="3 4" key="1">
    <citation type="submission" date="2016-10" db="EMBL/GenBank/DDBJ databases">
        <authorList>
            <person name="de Groot N.N."/>
        </authorList>
    </citation>
    <scope>NUCLEOTIDE SEQUENCE [LARGE SCALE GENOMIC DNA]</scope>
    <source>
        <strain evidence="3 4">CGMCC 4.5739</strain>
    </source>
</reference>
<organism evidence="3 4">
    <name type="scientific">Streptomyces aidingensis</name>
    <dbReference type="NCBI Taxonomy" id="910347"/>
    <lineage>
        <taxon>Bacteria</taxon>
        <taxon>Bacillati</taxon>
        <taxon>Actinomycetota</taxon>
        <taxon>Actinomycetes</taxon>
        <taxon>Kitasatosporales</taxon>
        <taxon>Streptomycetaceae</taxon>
        <taxon>Streptomyces</taxon>
    </lineage>
</organism>
<name>A0A1I1KBK1_9ACTN</name>
<dbReference type="InterPro" id="IPR010982">
    <property type="entry name" value="Lambda_DNA-bd_dom_sf"/>
</dbReference>
<feature type="region of interest" description="Disordered" evidence="1">
    <location>
        <begin position="181"/>
        <end position="202"/>
    </location>
</feature>
<dbReference type="PRINTS" id="PR00364">
    <property type="entry name" value="DISEASERSIST"/>
</dbReference>
<dbReference type="GO" id="GO:0003677">
    <property type="term" value="F:DNA binding"/>
    <property type="evidence" value="ECO:0007669"/>
    <property type="project" value="InterPro"/>
</dbReference>
<dbReference type="InterPro" id="IPR001387">
    <property type="entry name" value="Cro/C1-type_HTH"/>
</dbReference>
<dbReference type="InterPro" id="IPR027417">
    <property type="entry name" value="P-loop_NTPase"/>
</dbReference>
<dbReference type="EMBL" id="FOLM01000004">
    <property type="protein sequence ID" value="SFC57875.1"/>
    <property type="molecule type" value="Genomic_DNA"/>
</dbReference>
<gene>
    <name evidence="3" type="ORF">SAMN05421773_104158</name>
</gene>
<protein>
    <submittedName>
        <fullName evidence="3">Predicted ATPase</fullName>
    </submittedName>
</protein>
<feature type="domain" description="HTH cro/C1-type" evidence="2">
    <location>
        <begin position="21"/>
        <end position="74"/>
    </location>
</feature>
<dbReference type="PANTHER" id="PTHR47691:SF3">
    <property type="entry name" value="HTH-TYPE TRANSCRIPTIONAL REGULATOR RV0890C-RELATED"/>
    <property type="match status" value="1"/>
</dbReference>
<keyword evidence="4" id="KW-1185">Reference proteome</keyword>
<evidence type="ECO:0000313" key="3">
    <source>
        <dbReference type="EMBL" id="SFC57875.1"/>
    </source>
</evidence>
<dbReference type="PROSITE" id="PS50943">
    <property type="entry name" value="HTH_CROC1"/>
    <property type="match status" value="1"/>
</dbReference>
<dbReference type="SUPFAM" id="SSF52540">
    <property type="entry name" value="P-loop containing nucleoside triphosphate hydrolases"/>
    <property type="match status" value="1"/>
</dbReference>